<evidence type="ECO:0000313" key="6">
    <source>
        <dbReference type="EMBL" id="KAF0305480.1"/>
    </source>
</evidence>
<keyword evidence="2 4" id="KW-0732">Signal</keyword>
<proteinExistence type="inferred from homology"/>
<dbReference type="Pfam" id="PF23557">
    <property type="entry name" value="TPR_leprecan"/>
    <property type="match status" value="1"/>
</dbReference>
<dbReference type="OrthoDB" id="8517835at2759"/>
<dbReference type="GO" id="GO:0005518">
    <property type="term" value="F:collagen binding"/>
    <property type="evidence" value="ECO:0007669"/>
    <property type="project" value="TreeGrafter"/>
</dbReference>
<dbReference type="Proteomes" id="UP000440578">
    <property type="component" value="Unassembled WGS sequence"/>
</dbReference>
<feature type="domain" description="Leprecan-like alpha-helical" evidence="5">
    <location>
        <begin position="33"/>
        <end position="329"/>
    </location>
</feature>
<feature type="signal peptide" evidence="4">
    <location>
        <begin position="1"/>
        <end position="26"/>
    </location>
</feature>
<evidence type="ECO:0000256" key="3">
    <source>
        <dbReference type="ARBA" id="ARBA00023180"/>
    </source>
</evidence>
<accession>A0A6A4WP18</accession>
<feature type="chain" id="PRO_5025547963" evidence="4">
    <location>
        <begin position="27"/>
        <end position="383"/>
    </location>
</feature>
<organism evidence="6 7">
    <name type="scientific">Amphibalanus amphitrite</name>
    <name type="common">Striped barnacle</name>
    <name type="synonym">Balanus amphitrite</name>
    <dbReference type="NCBI Taxonomy" id="1232801"/>
    <lineage>
        <taxon>Eukaryota</taxon>
        <taxon>Metazoa</taxon>
        <taxon>Ecdysozoa</taxon>
        <taxon>Arthropoda</taxon>
        <taxon>Crustacea</taxon>
        <taxon>Multicrustacea</taxon>
        <taxon>Cirripedia</taxon>
        <taxon>Thoracica</taxon>
        <taxon>Thoracicalcarea</taxon>
        <taxon>Balanomorpha</taxon>
        <taxon>Balanoidea</taxon>
        <taxon>Balanidae</taxon>
        <taxon>Amphibalaninae</taxon>
        <taxon>Amphibalanus</taxon>
    </lineage>
</organism>
<dbReference type="GO" id="GO:0030199">
    <property type="term" value="P:collagen fibril organization"/>
    <property type="evidence" value="ECO:0007669"/>
    <property type="project" value="TreeGrafter"/>
</dbReference>
<dbReference type="GO" id="GO:0005783">
    <property type="term" value="C:endoplasmic reticulum"/>
    <property type="evidence" value="ECO:0007669"/>
    <property type="project" value="TreeGrafter"/>
</dbReference>
<dbReference type="Gene3D" id="1.25.40.10">
    <property type="entry name" value="Tetratricopeptide repeat domain"/>
    <property type="match status" value="2"/>
</dbReference>
<dbReference type="EMBL" id="VIIS01000748">
    <property type="protein sequence ID" value="KAF0305480.1"/>
    <property type="molecule type" value="Genomic_DNA"/>
</dbReference>
<dbReference type="InterPro" id="IPR052284">
    <property type="entry name" value="Collagen_mod_leprecan"/>
</dbReference>
<keyword evidence="7" id="KW-1185">Reference proteome</keyword>
<evidence type="ECO:0000256" key="1">
    <source>
        <dbReference type="ARBA" id="ARBA00006487"/>
    </source>
</evidence>
<protein>
    <submittedName>
        <fullName evidence="6">Cartilage-associated protein</fullName>
    </submittedName>
</protein>
<evidence type="ECO:0000313" key="7">
    <source>
        <dbReference type="Proteomes" id="UP000440578"/>
    </source>
</evidence>
<sequence length="383" mass="44698">MAAGTVHRPVLVLLLGLVLVSGGAEALGHEAYGSLYQMGKEAYLEEDYRSCVNLLLQALQGRREFEQLLVECRHRCRQQAAGEPLLITDAADGELATFERLIRETRCLVQCHRERLGQHVQQFYDSAWADDEFRERKPYEYLQLCYYKTGEIQKAANAAFTVLLQQPNNEVMRENFKYYTTMEEVNNADIVSLEPQEHTELYVRGNAAYESERWPQVSRLMEEALDGFLEAERRCRTLCERFFPQGFNPDFVSNVANHFAYVLRCKLRCPEQLSTVAGNYLSDYLESHFHYLQFAYFKQNMLREACSNVANYLLFKPNDQDMLGNKQLYLKEEDVDESFFTPRADILEISRRIEKERKLDNYILEYFRFSDDDARKKGDTAEA</sequence>
<dbReference type="AlphaFoldDB" id="A0A6A4WP18"/>
<evidence type="ECO:0000256" key="2">
    <source>
        <dbReference type="ARBA" id="ARBA00022729"/>
    </source>
</evidence>
<evidence type="ECO:0000259" key="5">
    <source>
        <dbReference type="Pfam" id="PF23557"/>
    </source>
</evidence>
<dbReference type="InterPro" id="IPR056585">
    <property type="entry name" value="Leprecan_dom"/>
</dbReference>
<dbReference type="PANTHER" id="PTHR13986:SF8">
    <property type="entry name" value="PROLYL 3-HYDROXYLASE 1-LIKE PROTEIN"/>
    <property type="match status" value="1"/>
</dbReference>
<comment type="similarity">
    <text evidence="1">Belongs to the leprecan family.</text>
</comment>
<keyword evidence="3" id="KW-0325">Glycoprotein</keyword>
<evidence type="ECO:0000256" key="4">
    <source>
        <dbReference type="SAM" id="SignalP"/>
    </source>
</evidence>
<name>A0A6A4WP18_AMPAM</name>
<gene>
    <name evidence="6" type="primary">Crtap</name>
    <name evidence="6" type="ORF">FJT64_022858</name>
</gene>
<dbReference type="InterPro" id="IPR011990">
    <property type="entry name" value="TPR-like_helical_dom_sf"/>
</dbReference>
<comment type="caution">
    <text evidence="6">The sequence shown here is derived from an EMBL/GenBank/DDBJ whole genome shotgun (WGS) entry which is preliminary data.</text>
</comment>
<reference evidence="6 7" key="1">
    <citation type="submission" date="2019-07" db="EMBL/GenBank/DDBJ databases">
        <title>Draft genome assembly of a fouling barnacle, Amphibalanus amphitrite (Darwin, 1854): The first reference genome for Thecostraca.</title>
        <authorList>
            <person name="Kim W."/>
        </authorList>
    </citation>
    <scope>NUCLEOTIDE SEQUENCE [LARGE SCALE GENOMIC DNA]</scope>
    <source>
        <strain evidence="6">SNU_AA5</strain>
        <tissue evidence="6">Soma without cirri and trophi</tissue>
    </source>
</reference>
<dbReference type="PANTHER" id="PTHR13986">
    <property type="entry name" value="PROTEIN LYSINE HYDROXYLATION COMPLEX COMPONENT"/>
    <property type="match status" value="1"/>
</dbReference>